<dbReference type="InterPro" id="IPR003779">
    <property type="entry name" value="CMD-like"/>
</dbReference>
<dbReference type="Proteomes" id="UP000544872">
    <property type="component" value="Unassembled WGS sequence"/>
</dbReference>
<keyword evidence="2" id="KW-0560">Oxidoreductase</keyword>
<dbReference type="PANTHER" id="PTHR34846:SF10">
    <property type="entry name" value="CYTOPLASMIC PROTEIN"/>
    <property type="match status" value="1"/>
</dbReference>
<dbReference type="InterPro" id="IPR029032">
    <property type="entry name" value="AhpD-like"/>
</dbReference>
<dbReference type="GO" id="GO:0051920">
    <property type="term" value="F:peroxiredoxin activity"/>
    <property type="evidence" value="ECO:0007669"/>
    <property type="project" value="InterPro"/>
</dbReference>
<dbReference type="AlphaFoldDB" id="A0A7W9ZG87"/>
<dbReference type="Pfam" id="PF02627">
    <property type="entry name" value="CMD"/>
    <property type="match status" value="1"/>
</dbReference>
<accession>A0A7W9ZG87</accession>
<reference evidence="2 3" key="1">
    <citation type="submission" date="2020-08" db="EMBL/GenBank/DDBJ databases">
        <title>Genomic Encyclopedia of Type Strains, Phase IV (KMG-IV): sequencing the most valuable type-strain genomes for metagenomic binning, comparative biology and taxonomic classification.</title>
        <authorList>
            <person name="Goeker M."/>
        </authorList>
    </citation>
    <scope>NUCLEOTIDE SEQUENCE [LARGE SCALE GENOMIC DNA]</scope>
    <source>
        <strain evidence="2 3">DSM 11590</strain>
    </source>
</reference>
<organism evidence="2 3">
    <name type="scientific">Novispirillum itersonii</name>
    <name type="common">Aquaspirillum itersonii</name>
    <dbReference type="NCBI Taxonomy" id="189"/>
    <lineage>
        <taxon>Bacteria</taxon>
        <taxon>Pseudomonadati</taxon>
        <taxon>Pseudomonadota</taxon>
        <taxon>Alphaproteobacteria</taxon>
        <taxon>Rhodospirillales</taxon>
        <taxon>Novispirillaceae</taxon>
        <taxon>Novispirillum</taxon>
    </lineage>
</organism>
<dbReference type="Gene3D" id="1.20.1290.10">
    <property type="entry name" value="AhpD-like"/>
    <property type="match status" value="1"/>
</dbReference>
<dbReference type="EMBL" id="JACIIX010000008">
    <property type="protein sequence ID" value="MBB6210936.1"/>
    <property type="molecule type" value="Genomic_DNA"/>
</dbReference>
<proteinExistence type="predicted"/>
<dbReference type="RefSeq" id="WP_184263750.1">
    <property type="nucleotide sequence ID" value="NZ_JACIIX010000008.1"/>
</dbReference>
<sequence>MTALTTRFDIRATNPVLATTLYSVTLMLDKTRFGKRLKHLMDLKISHLNGCLFCIEKHSGEGTEDGIPAETLTLMAGDDWQASPLLTDAEKEAIGWADGLTRGMDEAETDTRLARLRLHYPEQDIGTLIMITAMMNAWNRVGRAGYSHAQPDHSAA</sequence>
<keyword evidence="3" id="KW-1185">Reference proteome</keyword>
<comment type="caution">
    <text evidence="2">The sequence shown here is derived from an EMBL/GenBank/DDBJ whole genome shotgun (WGS) entry which is preliminary data.</text>
</comment>
<evidence type="ECO:0000313" key="3">
    <source>
        <dbReference type="Proteomes" id="UP000544872"/>
    </source>
</evidence>
<feature type="domain" description="Carboxymuconolactone decarboxylase-like" evidence="1">
    <location>
        <begin position="32"/>
        <end position="98"/>
    </location>
</feature>
<dbReference type="PANTHER" id="PTHR34846">
    <property type="entry name" value="4-CARBOXYMUCONOLACTONE DECARBOXYLASE FAMILY PROTEIN (AFU_ORTHOLOGUE AFUA_6G11590)"/>
    <property type="match status" value="1"/>
</dbReference>
<protein>
    <submittedName>
        <fullName evidence="2">AhpD family alkylhydroperoxidase</fullName>
    </submittedName>
</protein>
<gene>
    <name evidence="2" type="ORF">FHS48_002366</name>
</gene>
<name>A0A7W9ZG87_NOVIT</name>
<keyword evidence="2" id="KW-0575">Peroxidase</keyword>
<dbReference type="SUPFAM" id="SSF69118">
    <property type="entry name" value="AhpD-like"/>
    <property type="match status" value="1"/>
</dbReference>
<evidence type="ECO:0000259" key="1">
    <source>
        <dbReference type="Pfam" id="PF02627"/>
    </source>
</evidence>
<evidence type="ECO:0000313" key="2">
    <source>
        <dbReference type="EMBL" id="MBB6210936.1"/>
    </source>
</evidence>